<dbReference type="SUPFAM" id="SSF116734">
    <property type="entry name" value="DNA methylase specificity domain"/>
    <property type="match status" value="2"/>
</dbReference>
<dbReference type="InterPro" id="IPR052021">
    <property type="entry name" value="Type-I_RS_S_subunit"/>
</dbReference>
<name>A0A6L8RY57_9FIRM</name>
<accession>A0A6L8RY57</accession>
<dbReference type="Gene3D" id="3.90.220.20">
    <property type="entry name" value="DNA methylase specificity domains"/>
    <property type="match status" value="2"/>
</dbReference>
<dbReference type="RefSeq" id="WP_130096221.1">
    <property type="nucleotide sequence ID" value="NZ_RCYC01000001.1"/>
</dbReference>
<evidence type="ECO:0000313" key="6">
    <source>
        <dbReference type="Proteomes" id="UP000472916"/>
    </source>
</evidence>
<comment type="similarity">
    <text evidence="1">Belongs to the type-I restriction system S methylase family.</text>
</comment>
<evidence type="ECO:0000259" key="4">
    <source>
        <dbReference type="Pfam" id="PF01420"/>
    </source>
</evidence>
<keyword evidence="3" id="KW-0238">DNA-binding</keyword>
<evidence type="ECO:0000256" key="2">
    <source>
        <dbReference type="ARBA" id="ARBA00022747"/>
    </source>
</evidence>
<proteinExistence type="inferred from homology"/>
<dbReference type="InterPro" id="IPR000055">
    <property type="entry name" value="Restrct_endonuc_typeI_TRD"/>
</dbReference>
<organism evidence="5 6">
    <name type="scientific">Dorea longicatena</name>
    <dbReference type="NCBI Taxonomy" id="88431"/>
    <lineage>
        <taxon>Bacteria</taxon>
        <taxon>Bacillati</taxon>
        <taxon>Bacillota</taxon>
        <taxon>Clostridia</taxon>
        <taxon>Lachnospirales</taxon>
        <taxon>Lachnospiraceae</taxon>
        <taxon>Dorea</taxon>
    </lineage>
</organism>
<gene>
    <name evidence="5" type="ORF">GT528_00340</name>
</gene>
<evidence type="ECO:0000256" key="3">
    <source>
        <dbReference type="ARBA" id="ARBA00023125"/>
    </source>
</evidence>
<reference evidence="5 6" key="1">
    <citation type="journal article" date="2019" name="Nat. Med.">
        <title>A library of human gut bacterial isolates paired with longitudinal multiomics data enables mechanistic microbiome research.</title>
        <authorList>
            <person name="Poyet M."/>
            <person name="Groussin M."/>
            <person name="Gibbons S.M."/>
            <person name="Avila-Pacheco J."/>
            <person name="Jiang X."/>
            <person name="Kearney S.M."/>
            <person name="Perrotta A.R."/>
            <person name="Berdy B."/>
            <person name="Zhao S."/>
            <person name="Lieberman T.D."/>
            <person name="Swanson P.K."/>
            <person name="Smith M."/>
            <person name="Roesemann S."/>
            <person name="Alexander J.E."/>
            <person name="Rich S.A."/>
            <person name="Livny J."/>
            <person name="Vlamakis H."/>
            <person name="Clish C."/>
            <person name="Bullock K."/>
            <person name="Deik A."/>
            <person name="Scott J."/>
            <person name="Pierce K.A."/>
            <person name="Xavier R.J."/>
            <person name="Alm E.J."/>
        </authorList>
    </citation>
    <scope>NUCLEOTIDE SEQUENCE [LARGE SCALE GENOMIC DNA]</scope>
    <source>
        <strain evidence="5 6">BIOML-A6</strain>
    </source>
</reference>
<feature type="domain" description="Type I restriction modification DNA specificity" evidence="4">
    <location>
        <begin position="266"/>
        <end position="376"/>
    </location>
</feature>
<evidence type="ECO:0000313" key="5">
    <source>
        <dbReference type="EMBL" id="MZK40185.1"/>
    </source>
</evidence>
<dbReference type="InterPro" id="IPR044946">
    <property type="entry name" value="Restrct_endonuc_typeI_TRD_sf"/>
</dbReference>
<dbReference type="AlphaFoldDB" id="A0A6L8RY57"/>
<dbReference type="PANTHER" id="PTHR30408:SF12">
    <property type="entry name" value="TYPE I RESTRICTION ENZYME MJAVIII SPECIFICITY SUBUNIT"/>
    <property type="match status" value="1"/>
</dbReference>
<dbReference type="EMBL" id="WWSC01000001">
    <property type="protein sequence ID" value="MZK40185.1"/>
    <property type="molecule type" value="Genomic_DNA"/>
</dbReference>
<dbReference type="GO" id="GO:0003677">
    <property type="term" value="F:DNA binding"/>
    <property type="evidence" value="ECO:0007669"/>
    <property type="project" value="UniProtKB-KW"/>
</dbReference>
<evidence type="ECO:0000256" key="1">
    <source>
        <dbReference type="ARBA" id="ARBA00010923"/>
    </source>
</evidence>
<dbReference type="GO" id="GO:0009307">
    <property type="term" value="P:DNA restriction-modification system"/>
    <property type="evidence" value="ECO:0007669"/>
    <property type="project" value="UniProtKB-KW"/>
</dbReference>
<dbReference type="CDD" id="cd17246">
    <property type="entry name" value="RMtype1_S_SonII-TRD2-CR2_like"/>
    <property type="match status" value="1"/>
</dbReference>
<comment type="caution">
    <text evidence="5">The sequence shown here is derived from an EMBL/GenBank/DDBJ whole genome shotgun (WGS) entry which is preliminary data.</text>
</comment>
<dbReference type="Pfam" id="PF01420">
    <property type="entry name" value="Methylase_S"/>
    <property type="match status" value="2"/>
</dbReference>
<keyword evidence="2" id="KW-0680">Restriction system</keyword>
<protein>
    <recommendedName>
        <fullName evidence="4">Type I restriction modification DNA specificity domain-containing protein</fullName>
    </recommendedName>
</protein>
<sequence>MENIRRVQLSEIAELITKGTTPTTLGYEFQEEGVNFLKIECFDEKGGLVESKATHISNECHERLKRSQLKSGDILFSIAGVIGRVASVTEDMLPANTNQALAIIRISDEQVYLPYVKLILTSPIVIGQFERKKQGVAQLNLSLKDINELSIPLPSKKKQIEIAELFAKIINVISKRKEELKALDDLIKARFVEMFGNPRINPRQYPVSELSEYIEFLTSGSRGWAKYCIDDGTEWFITIKNVKDCRISVENMQSVNAPNNAEARRTKVQEGDLLISITADLGRTGVVTKEIAEHGTYINQHLICIRLNKAILNPLYVAYFMESTAGKEQFESKNQSAVKAGLNFNSINSLRIMVPPISIQEEFVSFVKQVDKSKIVVQKALDEAQLLFDSLMQEYFG</sequence>
<dbReference type="PANTHER" id="PTHR30408">
    <property type="entry name" value="TYPE-1 RESTRICTION ENZYME ECOKI SPECIFICITY PROTEIN"/>
    <property type="match status" value="1"/>
</dbReference>
<feature type="domain" description="Type I restriction modification DNA specificity" evidence="4">
    <location>
        <begin position="2"/>
        <end position="181"/>
    </location>
</feature>
<dbReference type="Proteomes" id="UP000472916">
    <property type="component" value="Unassembled WGS sequence"/>
</dbReference>